<dbReference type="Gene3D" id="1.20.900.10">
    <property type="entry name" value="Dbl homology (DH) domain"/>
    <property type="match status" value="1"/>
</dbReference>
<dbReference type="GO" id="GO:0005737">
    <property type="term" value="C:cytoplasm"/>
    <property type="evidence" value="ECO:0007669"/>
    <property type="project" value="TreeGrafter"/>
</dbReference>
<feature type="compositionally biased region" description="Basic and acidic residues" evidence="1">
    <location>
        <begin position="100"/>
        <end position="110"/>
    </location>
</feature>
<feature type="compositionally biased region" description="Low complexity" evidence="1">
    <location>
        <begin position="523"/>
        <end position="534"/>
    </location>
</feature>
<feature type="compositionally biased region" description="Low complexity" evidence="1">
    <location>
        <begin position="562"/>
        <end position="575"/>
    </location>
</feature>
<feature type="compositionally biased region" description="Polar residues" evidence="1">
    <location>
        <begin position="49"/>
        <end position="64"/>
    </location>
</feature>
<feature type="compositionally biased region" description="Basic and acidic residues" evidence="1">
    <location>
        <begin position="719"/>
        <end position="732"/>
    </location>
</feature>
<name>A0A371CZL9_9APHY</name>
<dbReference type="SMART" id="SM00325">
    <property type="entry name" value="RhoGEF"/>
    <property type="match status" value="1"/>
</dbReference>
<feature type="compositionally biased region" description="Basic and acidic residues" evidence="1">
    <location>
        <begin position="612"/>
        <end position="633"/>
    </location>
</feature>
<reference evidence="3 4" key="1">
    <citation type="journal article" date="2018" name="Biotechnol. Biofuels">
        <title>Integrative visual omics of the white-rot fungus Polyporus brumalis exposes the biotechnological potential of its oxidative enzymes for delignifying raw plant biomass.</title>
        <authorList>
            <person name="Miyauchi S."/>
            <person name="Rancon A."/>
            <person name="Drula E."/>
            <person name="Hage H."/>
            <person name="Chaduli D."/>
            <person name="Favel A."/>
            <person name="Grisel S."/>
            <person name="Henrissat B."/>
            <person name="Herpoel-Gimbert I."/>
            <person name="Ruiz-Duenas F.J."/>
            <person name="Chevret D."/>
            <person name="Hainaut M."/>
            <person name="Lin J."/>
            <person name="Wang M."/>
            <person name="Pangilinan J."/>
            <person name="Lipzen A."/>
            <person name="Lesage-Meessen L."/>
            <person name="Navarro D."/>
            <person name="Riley R."/>
            <person name="Grigoriev I.V."/>
            <person name="Zhou S."/>
            <person name="Raouche S."/>
            <person name="Rosso M.N."/>
        </authorList>
    </citation>
    <scope>NUCLEOTIDE SEQUENCE [LARGE SCALE GENOMIC DNA]</scope>
    <source>
        <strain evidence="3 4">BRFM 1820</strain>
    </source>
</reference>
<dbReference type="Pfam" id="PF00621">
    <property type="entry name" value="RhoGEF"/>
    <property type="match status" value="1"/>
</dbReference>
<feature type="compositionally biased region" description="Low complexity" evidence="1">
    <location>
        <begin position="668"/>
        <end position="691"/>
    </location>
</feature>
<evidence type="ECO:0000313" key="3">
    <source>
        <dbReference type="EMBL" id="RDX45731.1"/>
    </source>
</evidence>
<feature type="compositionally biased region" description="Basic and acidic residues" evidence="1">
    <location>
        <begin position="550"/>
        <end position="560"/>
    </location>
</feature>
<dbReference type="PANTHER" id="PTHR12673">
    <property type="entry name" value="FACIOGENITAL DYSPLASIA PROTEIN"/>
    <property type="match status" value="1"/>
</dbReference>
<dbReference type="InterPro" id="IPR000219">
    <property type="entry name" value="DH_dom"/>
</dbReference>
<feature type="compositionally biased region" description="Basic and acidic residues" evidence="1">
    <location>
        <begin position="151"/>
        <end position="168"/>
    </location>
</feature>
<feature type="compositionally biased region" description="Basic and acidic residues" evidence="1">
    <location>
        <begin position="653"/>
        <end position="666"/>
    </location>
</feature>
<gene>
    <name evidence="3" type="ORF">OH76DRAFT_1558883</name>
</gene>
<feature type="region of interest" description="Disordered" evidence="1">
    <location>
        <begin position="138"/>
        <end position="832"/>
    </location>
</feature>
<dbReference type="GO" id="GO:0005085">
    <property type="term" value="F:guanyl-nucleotide exchange factor activity"/>
    <property type="evidence" value="ECO:0007669"/>
    <property type="project" value="InterPro"/>
</dbReference>
<feature type="compositionally biased region" description="Acidic residues" evidence="1">
    <location>
        <begin position="440"/>
        <end position="453"/>
    </location>
</feature>
<feature type="region of interest" description="Disordered" evidence="1">
    <location>
        <begin position="1"/>
        <end position="120"/>
    </location>
</feature>
<dbReference type="PANTHER" id="PTHR12673:SF159">
    <property type="entry name" value="LD03170P"/>
    <property type="match status" value="1"/>
</dbReference>
<feature type="region of interest" description="Disordered" evidence="1">
    <location>
        <begin position="858"/>
        <end position="950"/>
    </location>
</feature>
<keyword evidence="4" id="KW-1185">Reference proteome</keyword>
<dbReference type="SUPFAM" id="SSF48065">
    <property type="entry name" value="DBL homology domain (DH-domain)"/>
    <property type="match status" value="1"/>
</dbReference>
<accession>A0A371CZL9</accession>
<evidence type="ECO:0000256" key="1">
    <source>
        <dbReference type="SAM" id="MobiDB-lite"/>
    </source>
</evidence>
<dbReference type="PROSITE" id="PS50010">
    <property type="entry name" value="DH_2"/>
    <property type="match status" value="1"/>
</dbReference>
<feature type="compositionally biased region" description="Low complexity" evidence="1">
    <location>
        <begin position="169"/>
        <end position="180"/>
    </location>
</feature>
<feature type="compositionally biased region" description="Low complexity" evidence="1">
    <location>
        <begin position="303"/>
        <end position="319"/>
    </location>
</feature>
<feature type="domain" description="DH" evidence="2">
    <location>
        <begin position="1015"/>
        <end position="1227"/>
    </location>
</feature>
<proteinExistence type="predicted"/>
<dbReference type="InterPro" id="IPR051092">
    <property type="entry name" value="FYVE_RhoGEF_PH"/>
</dbReference>
<dbReference type="OrthoDB" id="1716625at2759"/>
<dbReference type="Proteomes" id="UP000256964">
    <property type="component" value="Unassembled WGS sequence"/>
</dbReference>
<feature type="compositionally biased region" description="Low complexity" evidence="1">
    <location>
        <begin position="392"/>
        <end position="406"/>
    </location>
</feature>
<evidence type="ECO:0000259" key="2">
    <source>
        <dbReference type="PROSITE" id="PS50010"/>
    </source>
</evidence>
<organism evidence="3 4">
    <name type="scientific">Lentinus brumalis</name>
    <dbReference type="NCBI Taxonomy" id="2498619"/>
    <lineage>
        <taxon>Eukaryota</taxon>
        <taxon>Fungi</taxon>
        <taxon>Dikarya</taxon>
        <taxon>Basidiomycota</taxon>
        <taxon>Agaricomycotina</taxon>
        <taxon>Agaricomycetes</taxon>
        <taxon>Polyporales</taxon>
        <taxon>Polyporaceae</taxon>
        <taxon>Lentinus</taxon>
    </lineage>
</organism>
<sequence>MQFVLSHTRSKSRSPAPSSPSVLSQYTRPPTFLPPSHYAAAAGLEPRSSDGQNLSHRSTMQHSAQGPPGEPAGSHFGAMGRLMGRAPGKRSPAISASPEFRVDQDQDLRERRKSQLGNIPLLETQLLPSLRDTVDRMTQHSPLKPDTTESLETHDARIPRSRRRREEILPSPSASSSIAPKTLGHWDSVPSTGIPRFNPPPTPHLVSKSPGSRAAANVTSGSSQRARNIRFQESESNHELLSGSETGSEARDYPRSAKLPPSNPSRSALKAATSLPRPKTEAKSRSNPGTPQPPRRPAIFATPQPSRPSASPLPQSALPRPKPRFAHLPPSDSGSELERRVSLKHSPGRLVVTNAVIVPSSSESDHSTKSRNRRSQWIHPQNAPATPRPDLPARSISRQSSAPSSRGYPATSRGHRNAPVGLGFNVNGMDFGRGAKNTVQEDDDESVYEDDELSDHSLLAEEPVLAPDSGDDDESVYDVELSPRRMRSPPNRSSHLVDSEHGRRREEALLGLVDGLQRDYRRTSGAGARSSVARSEADVDYSVHGLAVSDSRDFPDEGGGRSRSPSLRPGSRLSRASQYSPAAQWDQEFTYSDEDVQDGQRVPAPQHGNRQAQDHSPQRPEDAHLGRTTDRSKASLRRSRVPWNRSSTSLGVRDTDNEHLQGEEQPPRVSSDASSLRRSVSPMSVPVSLRSGSPTRKVSSRSASPLPDTPSPAPRSRSRAYDSRRSPEDRRTQRSRSKSTAQPAETSTRRQEFSTGVTRMDRVASSSPHHTPRQPEDLGARERLAFGIPESLSYPGSNLTPDEQESVRPPLSRIGSAVSTRPGLPRADSDLSVADGAWEEQRFSKDLSSGAVALFETLTSSAVKSRSARQDTRRGPAYDNDDQDKTPQAESAPWASVDTKSSSRPQSRLRSQSQSQSRPPSLSKSRSPAPQPANGSASNGRARRRSLDSVSLSSCSSAESVYDEPACPVRSPVIERSSTPAPQRPATEIPNSWRHSLSRDTYRSLNKRYGPIEMERQELIYDLYSSEKTFVQSARHVIRTYFLPLRSRDSRTWLPGLPADVARLFDWLEDIVNLHVALARALAGVVAVWKTGAIVSRVGGTLRAFVPQLEIYMPYLVKLDSVRDILRLHAEKDRGELGEYLRMRERERVDGEWGLHKLLEEPVARLHKHLDSYQRLCDLTPKEHPDHLAALSLFFATRMALRVIEEVKAREEEYDFIKDLASRIDGLSTNVPLARRARRLLWYGALIQPNVTSDHTAAPAIHDLPAKQPPRTPRTPIAGSLRYQPAQRMSKLVTAVRDWDARRSRSGSLCSSASSTLSVRTLDSTTSSSCASVLATPKSDRFAGFVPGSAAKKALKANGAHDRKEEFGGRGKDGSSVRTLNVMVFTDVVVLATPKPGGDGAQDTEQRCQLMEGTGLSRILDLSSGTDGTLTLDLVPISPDYLDSGLIGEDTSVCSVTLALSSPQHDGDTLEQLLGAFRKCQQHTVRSLSFPALPGSMMEDLEIDTRQSLVGILSSGLPLPKSPSIQFDEAAKGQRREAADGEREERGWWTLRFQQVLRELQREEVSSSMFPAPPPVFGQGNVM</sequence>
<feature type="compositionally biased region" description="Polar residues" evidence="1">
    <location>
        <begin position="217"/>
        <end position="226"/>
    </location>
</feature>
<dbReference type="EMBL" id="KZ857434">
    <property type="protein sequence ID" value="RDX45731.1"/>
    <property type="molecule type" value="Genomic_DNA"/>
</dbReference>
<feature type="compositionally biased region" description="Polar residues" evidence="1">
    <location>
        <begin position="692"/>
        <end position="703"/>
    </location>
</feature>
<feature type="compositionally biased region" description="Basic and acidic residues" evidence="1">
    <location>
        <begin position="773"/>
        <end position="784"/>
    </location>
</feature>
<dbReference type="InterPro" id="IPR035899">
    <property type="entry name" value="DBL_dom_sf"/>
</dbReference>
<protein>
    <recommendedName>
        <fullName evidence="2">DH domain-containing protein</fullName>
    </recommendedName>
</protein>
<feature type="compositionally biased region" description="Basic and acidic residues" evidence="1">
    <location>
        <begin position="495"/>
        <end position="508"/>
    </location>
</feature>
<feature type="compositionally biased region" description="Low complexity" evidence="1">
    <location>
        <begin position="900"/>
        <end position="940"/>
    </location>
</feature>
<evidence type="ECO:0000313" key="4">
    <source>
        <dbReference type="Proteomes" id="UP000256964"/>
    </source>
</evidence>
<feature type="compositionally biased region" description="Low complexity" evidence="1">
    <location>
        <begin position="13"/>
        <end position="24"/>
    </location>
</feature>
<dbReference type="STRING" id="139420.A0A371CZL9"/>